<dbReference type="InterPro" id="IPR035920">
    <property type="entry name" value="YhbY-like_sf"/>
</dbReference>
<dbReference type="SUPFAM" id="SSF75471">
    <property type="entry name" value="YhbY-like"/>
    <property type="match status" value="1"/>
</dbReference>
<dbReference type="GO" id="GO:0003723">
    <property type="term" value="F:RNA binding"/>
    <property type="evidence" value="ECO:0007669"/>
    <property type="project" value="UniProtKB-UniRule"/>
</dbReference>
<dbReference type="Gene3D" id="3.30.110.60">
    <property type="entry name" value="YhbY-like"/>
    <property type="match status" value="1"/>
</dbReference>
<dbReference type="Proteomes" id="UP000005270">
    <property type="component" value="Chromosome"/>
</dbReference>
<keyword evidence="5" id="KW-1185">Reference proteome</keyword>
<evidence type="ECO:0000256" key="1">
    <source>
        <dbReference type="ARBA" id="ARBA00022884"/>
    </source>
</evidence>
<dbReference type="InParanoid" id="I3TDG2"/>
<name>I3TDG2_THEC1</name>
<dbReference type="InterPro" id="IPR001890">
    <property type="entry name" value="RNA-binding_CRM"/>
</dbReference>
<dbReference type="Pfam" id="PF01985">
    <property type="entry name" value="CRS1_YhbY"/>
    <property type="match status" value="1"/>
</dbReference>
<protein>
    <recommendedName>
        <fullName evidence="3">CRM domain-containing protein</fullName>
    </recommendedName>
</protein>
<reference evidence="4 5" key="1">
    <citation type="journal article" date="2012" name="J. Bacteriol.">
        <title>Complete genome sequence of the hyperthermophilic cellulolytic Crenarchaeon 'Thermogladius cellulolyticus' 1633.</title>
        <authorList>
            <person name="Mardanov A.V."/>
            <person name="Kochetkova T.V."/>
            <person name="Beletsky A.V."/>
            <person name="Bonch-Osmolovskaya E.A."/>
            <person name="Ravin N.V."/>
            <person name="Skryabin K.G."/>
        </authorList>
    </citation>
    <scope>NUCLEOTIDE SEQUENCE [LARGE SCALE GENOMIC DNA]</scope>
    <source>
        <strain evidence="5">DSM 22663 / VKM B-2946 / 1633</strain>
    </source>
</reference>
<dbReference type="STRING" id="1184251.TCELL_0375"/>
<dbReference type="AlphaFoldDB" id="I3TDG2"/>
<organism evidence="4 5">
    <name type="scientific">Thermogladius calderae (strain DSM 22663 / VKM B-2946 / 1633)</name>
    <dbReference type="NCBI Taxonomy" id="1184251"/>
    <lineage>
        <taxon>Archaea</taxon>
        <taxon>Thermoproteota</taxon>
        <taxon>Thermoprotei</taxon>
        <taxon>Desulfurococcales</taxon>
        <taxon>Desulfurococcaceae</taxon>
        <taxon>Thermogladius</taxon>
    </lineage>
</organism>
<gene>
    <name evidence="4" type="ordered locus">TCELL_0375</name>
</gene>
<feature type="domain" description="CRM" evidence="3">
    <location>
        <begin position="1"/>
        <end position="67"/>
    </location>
</feature>
<accession>I3TDG2</accession>
<sequence>MKEVKTRLSKRGVVKVRVLKSYLRASGSDVEEIAREIASRTGGVVRDVRGHTFIIVKKRGADSAAVY</sequence>
<dbReference type="eggNOG" id="arCOG01346">
    <property type="taxonomic scope" value="Archaea"/>
</dbReference>
<evidence type="ECO:0000313" key="4">
    <source>
        <dbReference type="EMBL" id="AFK50800.1"/>
    </source>
</evidence>
<dbReference type="EMBL" id="CP003531">
    <property type="protein sequence ID" value="AFK50800.1"/>
    <property type="molecule type" value="Genomic_DNA"/>
</dbReference>
<dbReference type="HOGENOM" id="CLU_2802458_0_0_2"/>
<proteinExistence type="predicted"/>
<dbReference type="PROSITE" id="PS51295">
    <property type="entry name" value="CRM"/>
    <property type="match status" value="1"/>
</dbReference>
<evidence type="ECO:0000259" key="3">
    <source>
        <dbReference type="PROSITE" id="PS51295"/>
    </source>
</evidence>
<evidence type="ECO:0000313" key="5">
    <source>
        <dbReference type="Proteomes" id="UP000005270"/>
    </source>
</evidence>
<dbReference type="KEGG" id="thg:TCELL_0375"/>
<keyword evidence="1 2" id="KW-0694">RNA-binding</keyword>
<evidence type="ECO:0000256" key="2">
    <source>
        <dbReference type="PROSITE-ProRule" id="PRU00626"/>
    </source>
</evidence>